<organism evidence="2 3">
    <name type="scientific">Biomphalaria pfeifferi</name>
    <name type="common">Bloodfluke planorb</name>
    <name type="synonym">Freshwater snail</name>
    <dbReference type="NCBI Taxonomy" id="112525"/>
    <lineage>
        <taxon>Eukaryota</taxon>
        <taxon>Metazoa</taxon>
        <taxon>Spiralia</taxon>
        <taxon>Lophotrochozoa</taxon>
        <taxon>Mollusca</taxon>
        <taxon>Gastropoda</taxon>
        <taxon>Heterobranchia</taxon>
        <taxon>Euthyneura</taxon>
        <taxon>Panpulmonata</taxon>
        <taxon>Hygrophila</taxon>
        <taxon>Lymnaeoidea</taxon>
        <taxon>Planorbidae</taxon>
        <taxon>Biomphalaria</taxon>
    </lineage>
</organism>
<dbReference type="GO" id="GO:0007165">
    <property type="term" value="P:signal transduction"/>
    <property type="evidence" value="ECO:0007669"/>
    <property type="project" value="InterPro"/>
</dbReference>
<name>A0AAD8FMT6_BIOPF</name>
<dbReference type="PROSITE" id="PS50017">
    <property type="entry name" value="DEATH_DOMAIN"/>
    <property type="match status" value="1"/>
</dbReference>
<sequence length="699" mass="78483">MLQWCVAECALESGVRKSGMGKLSPSSLSMSGHPVILDDTSLTVVYTCGKFGGTFSLPFGAQLKVPEACLGKKDTITCQVASPNTRWLTCPHHLYSYEHINSELYTLKSSAKCFKKNVLLLLPFKSVQHEFQEINVKGKWTDEAEWINVGFLIKASSKCVELELSRLGTFVVTIAPKTETFQVSKLGCLHQSRLMRHLTLRFPKKTIDQDIQCALQILPVGPDIIQLTKDQFPQETSDLVSVTELIDVIATPPCTFRHPISIKLPLPVGVDINVEGGGAAATSEGHPDIAVVYKTTLGWELVESNYKFTRSTVAFDIKELTRYCVVQCVPGRHKKMKDAVTLLEGRHLKEKGEVCLFMSLKSRSWLAMVEIVSQRLLDTRISDRKAQGFTYVPKKQALLSSEAPARFSSYRKPTVPRNNKQIVEILEIHEGLTWLVDVDGDVKVSMTSDLRENNQLRYFSRLTDSYRTFYFEPLENDPKQLEATINLIPMGIRDENTRNKLTLTFDTTIESAQVVEYLAPDATKEETSSESKRDLNIDLKPSLIQQEAPKPSVSKPRMRELPPVVMKRLTQPNRPIRVPDRESKALSGKSLMTLARIVPEGLTLAVHLQLPDSTITGIGFDALSNNFNMSDVSYKILLYWKRKCKDKQSGAITQLTEALKEMNYPDIAAAILNCHQQHKEFTPECLSAEDVYGRIALTQ</sequence>
<dbReference type="Gene3D" id="2.60.220.30">
    <property type="match status" value="1"/>
</dbReference>
<dbReference type="EMBL" id="JASAOG010000003">
    <property type="protein sequence ID" value="KAK0069201.1"/>
    <property type="molecule type" value="Genomic_DNA"/>
</dbReference>
<comment type="caution">
    <text evidence="2">The sequence shown here is derived from an EMBL/GenBank/DDBJ whole genome shotgun (WGS) entry which is preliminary data.</text>
</comment>
<proteinExistence type="predicted"/>
<protein>
    <recommendedName>
        <fullName evidence="1">Death domain-containing protein</fullName>
    </recommendedName>
</protein>
<dbReference type="Proteomes" id="UP001233172">
    <property type="component" value="Unassembled WGS sequence"/>
</dbReference>
<gene>
    <name evidence="2" type="ORF">Bpfe_001383</name>
</gene>
<dbReference type="InterPro" id="IPR000488">
    <property type="entry name" value="Death_dom"/>
</dbReference>
<evidence type="ECO:0000313" key="3">
    <source>
        <dbReference type="Proteomes" id="UP001233172"/>
    </source>
</evidence>
<dbReference type="AlphaFoldDB" id="A0AAD8FMT6"/>
<keyword evidence="3" id="KW-1185">Reference proteome</keyword>
<evidence type="ECO:0000259" key="1">
    <source>
        <dbReference type="PROSITE" id="PS50017"/>
    </source>
</evidence>
<dbReference type="InterPro" id="IPR011029">
    <property type="entry name" value="DEATH-like_dom_sf"/>
</dbReference>
<feature type="domain" description="Death" evidence="1">
    <location>
        <begin position="604"/>
        <end position="675"/>
    </location>
</feature>
<dbReference type="Gene3D" id="1.10.533.10">
    <property type="entry name" value="Death Domain, Fas"/>
    <property type="match status" value="1"/>
</dbReference>
<dbReference type="SUPFAM" id="SSF47986">
    <property type="entry name" value="DEATH domain"/>
    <property type="match status" value="1"/>
</dbReference>
<reference evidence="2" key="1">
    <citation type="journal article" date="2023" name="PLoS Negl. Trop. Dis.">
        <title>A genome sequence for Biomphalaria pfeifferi, the major vector snail for the human-infecting parasite Schistosoma mansoni.</title>
        <authorList>
            <person name="Bu L."/>
            <person name="Lu L."/>
            <person name="Laidemitt M.R."/>
            <person name="Zhang S.M."/>
            <person name="Mutuku M."/>
            <person name="Mkoji G."/>
            <person name="Steinauer M."/>
            <person name="Loker E.S."/>
        </authorList>
    </citation>
    <scope>NUCLEOTIDE SEQUENCE</scope>
    <source>
        <strain evidence="2">KasaAsao</strain>
    </source>
</reference>
<accession>A0AAD8FMT6</accession>
<evidence type="ECO:0000313" key="2">
    <source>
        <dbReference type="EMBL" id="KAK0069201.1"/>
    </source>
</evidence>
<reference evidence="2" key="2">
    <citation type="submission" date="2023-04" db="EMBL/GenBank/DDBJ databases">
        <authorList>
            <person name="Bu L."/>
            <person name="Lu L."/>
            <person name="Laidemitt M.R."/>
            <person name="Zhang S.M."/>
            <person name="Mutuku M."/>
            <person name="Mkoji G."/>
            <person name="Steinauer M."/>
            <person name="Loker E.S."/>
        </authorList>
    </citation>
    <scope>NUCLEOTIDE SEQUENCE</scope>
    <source>
        <strain evidence="2">KasaAsao</strain>
        <tissue evidence="2">Whole Snail</tissue>
    </source>
</reference>